<sequence length="83" mass="9486">MNRKSFGNIIVLSISTIWPKSFGFMLYLLIEFPNAYKVLMNFQFPSTFGFDPGHMSGYGRNRTPDIMVKEPSYLPTMLDLVVG</sequence>
<dbReference type="AlphaFoldDB" id="A0AAN9HQ89"/>
<organism evidence="2 3">
    <name type="scientific">Crotalaria pallida</name>
    <name type="common">Smooth rattlebox</name>
    <name type="synonym">Crotalaria striata</name>
    <dbReference type="NCBI Taxonomy" id="3830"/>
    <lineage>
        <taxon>Eukaryota</taxon>
        <taxon>Viridiplantae</taxon>
        <taxon>Streptophyta</taxon>
        <taxon>Embryophyta</taxon>
        <taxon>Tracheophyta</taxon>
        <taxon>Spermatophyta</taxon>
        <taxon>Magnoliopsida</taxon>
        <taxon>eudicotyledons</taxon>
        <taxon>Gunneridae</taxon>
        <taxon>Pentapetalae</taxon>
        <taxon>rosids</taxon>
        <taxon>fabids</taxon>
        <taxon>Fabales</taxon>
        <taxon>Fabaceae</taxon>
        <taxon>Papilionoideae</taxon>
        <taxon>50 kb inversion clade</taxon>
        <taxon>genistoids sensu lato</taxon>
        <taxon>core genistoids</taxon>
        <taxon>Crotalarieae</taxon>
        <taxon>Crotalaria</taxon>
    </lineage>
</organism>
<evidence type="ECO:0000313" key="2">
    <source>
        <dbReference type="EMBL" id="KAK7244157.1"/>
    </source>
</evidence>
<accession>A0AAN9HQ89</accession>
<name>A0AAN9HQ89_CROPI</name>
<proteinExistence type="predicted"/>
<keyword evidence="1" id="KW-0472">Membrane</keyword>
<reference evidence="2 3" key="1">
    <citation type="submission" date="2024-01" db="EMBL/GenBank/DDBJ databases">
        <title>The genomes of 5 underutilized Papilionoideae crops provide insights into root nodulation and disease resistanc.</title>
        <authorList>
            <person name="Yuan L."/>
        </authorList>
    </citation>
    <scope>NUCLEOTIDE SEQUENCE [LARGE SCALE GENOMIC DNA]</scope>
    <source>
        <strain evidence="2">ZHUSHIDOU_FW_LH</strain>
        <tissue evidence="2">Leaf</tissue>
    </source>
</reference>
<keyword evidence="1" id="KW-0812">Transmembrane</keyword>
<comment type="caution">
    <text evidence="2">The sequence shown here is derived from an EMBL/GenBank/DDBJ whole genome shotgun (WGS) entry which is preliminary data.</text>
</comment>
<keyword evidence="1" id="KW-1133">Transmembrane helix</keyword>
<gene>
    <name evidence="2" type="ORF">RIF29_38975</name>
</gene>
<feature type="transmembrane region" description="Helical" evidence="1">
    <location>
        <begin position="6"/>
        <end position="30"/>
    </location>
</feature>
<keyword evidence="3" id="KW-1185">Reference proteome</keyword>
<dbReference type="EMBL" id="JAYWIO010000008">
    <property type="protein sequence ID" value="KAK7244157.1"/>
    <property type="molecule type" value="Genomic_DNA"/>
</dbReference>
<dbReference type="Proteomes" id="UP001372338">
    <property type="component" value="Unassembled WGS sequence"/>
</dbReference>
<evidence type="ECO:0000256" key="1">
    <source>
        <dbReference type="SAM" id="Phobius"/>
    </source>
</evidence>
<evidence type="ECO:0000313" key="3">
    <source>
        <dbReference type="Proteomes" id="UP001372338"/>
    </source>
</evidence>
<protein>
    <submittedName>
        <fullName evidence="2">Uncharacterized protein</fullName>
    </submittedName>
</protein>